<dbReference type="PANTHER" id="PTHR35813:SF1">
    <property type="entry name" value="INNER MEMBRANE PROTEIN YBAN"/>
    <property type="match status" value="1"/>
</dbReference>
<feature type="transmembrane region" description="Helical" evidence="1">
    <location>
        <begin position="98"/>
        <end position="115"/>
    </location>
</feature>
<proteinExistence type="predicted"/>
<dbReference type="AlphaFoldDB" id="A0A9X4E110"/>
<evidence type="ECO:0000313" key="2">
    <source>
        <dbReference type="EMBL" id="MDD9327044.1"/>
    </source>
</evidence>
<dbReference type="PIRSF" id="PIRSF016789">
    <property type="entry name" value="DUF454"/>
    <property type="match status" value="1"/>
</dbReference>
<dbReference type="Proteomes" id="UP001149607">
    <property type="component" value="Chromosome"/>
</dbReference>
<evidence type="ECO:0000256" key="1">
    <source>
        <dbReference type="SAM" id="Phobius"/>
    </source>
</evidence>
<dbReference type="Pfam" id="PF04304">
    <property type="entry name" value="DUF454"/>
    <property type="match status" value="1"/>
</dbReference>
<name>A0A9X4E110_9NEIS</name>
<keyword evidence="4" id="KW-1185">Reference proteome</keyword>
<dbReference type="EMBL" id="CP146598">
    <property type="protein sequence ID" value="WWY03445.1"/>
    <property type="molecule type" value="Genomic_DNA"/>
</dbReference>
<sequence>MWRALLWLAGALALALGIIGIYLPLLPTTPLVLLAALCWARASPRLHRFLLQHRRFGPILHNWESRRAVPRRAKYLAYIMMTFSCALLWWRFGTQSWYFPAAASLICAATAIWMSRLPDA</sequence>
<dbReference type="InterPro" id="IPR007401">
    <property type="entry name" value="DUF454"/>
</dbReference>
<accession>A0A9X4E110</accession>
<keyword evidence="1" id="KW-0472">Membrane</keyword>
<protein>
    <submittedName>
        <fullName evidence="2">YbaN family protein</fullName>
    </submittedName>
</protein>
<gene>
    <name evidence="2" type="ORF">ORY91_000423</name>
    <name evidence="3" type="ORF">V9W64_01485</name>
</gene>
<dbReference type="EMBL" id="JAPQFL010000001">
    <property type="protein sequence ID" value="MDD9327044.1"/>
    <property type="molecule type" value="Genomic_DNA"/>
</dbReference>
<dbReference type="PANTHER" id="PTHR35813">
    <property type="entry name" value="INNER MEMBRANE PROTEIN YBAN"/>
    <property type="match status" value="1"/>
</dbReference>
<dbReference type="GO" id="GO:0005886">
    <property type="term" value="C:plasma membrane"/>
    <property type="evidence" value="ECO:0007669"/>
    <property type="project" value="TreeGrafter"/>
</dbReference>
<organism evidence="2">
    <name type="scientific">Neisseria leonii</name>
    <dbReference type="NCBI Taxonomy" id="2995413"/>
    <lineage>
        <taxon>Bacteria</taxon>
        <taxon>Pseudomonadati</taxon>
        <taxon>Pseudomonadota</taxon>
        <taxon>Betaproteobacteria</taxon>
        <taxon>Neisseriales</taxon>
        <taxon>Neisseriaceae</taxon>
        <taxon>Neisseria</taxon>
    </lineage>
</organism>
<reference evidence="2" key="1">
    <citation type="submission" date="2022-10" db="EMBL/GenBank/DDBJ databases">
        <authorList>
            <person name="Boutroux M."/>
        </authorList>
    </citation>
    <scope>NUCLEOTIDE SEQUENCE</scope>
    <source>
        <strain evidence="2">51.81</strain>
    </source>
</reference>
<keyword evidence="1" id="KW-0812">Transmembrane</keyword>
<reference evidence="3" key="2">
    <citation type="submission" date="2024-02" db="EMBL/GenBank/DDBJ databases">
        <title>Neisseria leonii sp. nov.</title>
        <authorList>
            <person name="Boutroux M."/>
            <person name="Favre-Rochex S."/>
            <person name="Gorgette O."/>
            <person name="Touak G."/>
            <person name="Muhle E."/>
            <person name="Chesneau O."/>
            <person name="Clermont D."/>
            <person name="Rahi P."/>
        </authorList>
    </citation>
    <scope>NUCLEOTIDE SEQUENCE</scope>
    <source>
        <strain evidence="3">51.81</strain>
    </source>
</reference>
<keyword evidence="1" id="KW-1133">Transmembrane helix</keyword>
<dbReference type="RefSeq" id="WP_274584341.1">
    <property type="nucleotide sequence ID" value="NZ_CP145811.1"/>
</dbReference>
<feature type="transmembrane region" description="Helical" evidence="1">
    <location>
        <begin position="75"/>
        <end position="92"/>
    </location>
</feature>
<evidence type="ECO:0000313" key="3">
    <source>
        <dbReference type="EMBL" id="WWY03445.1"/>
    </source>
</evidence>
<evidence type="ECO:0000313" key="4">
    <source>
        <dbReference type="Proteomes" id="UP001149607"/>
    </source>
</evidence>